<evidence type="ECO:0000256" key="5">
    <source>
        <dbReference type="ARBA" id="ARBA00022692"/>
    </source>
</evidence>
<feature type="transmembrane region" description="Helical" evidence="12">
    <location>
        <begin position="104"/>
        <end position="123"/>
    </location>
</feature>
<comment type="subcellular location">
    <subcellularLocation>
        <location evidence="1">Cell membrane</location>
        <topology evidence="1">Multi-pass membrane protein</topology>
    </subcellularLocation>
</comment>
<feature type="transmembrane region" description="Helical" evidence="12">
    <location>
        <begin position="135"/>
        <end position="163"/>
    </location>
</feature>
<keyword evidence="3" id="KW-0813">Transport</keyword>
<keyword evidence="9 12" id="KW-0472">Membrane</keyword>
<feature type="transmembrane region" description="Helical" evidence="12">
    <location>
        <begin position="256"/>
        <end position="277"/>
    </location>
</feature>
<proteinExistence type="inferred from homology"/>
<dbReference type="Proteomes" id="UP000005737">
    <property type="component" value="Unassembled WGS sequence"/>
</dbReference>
<dbReference type="InterPro" id="IPR038377">
    <property type="entry name" value="Na/Glc_symporter_sf"/>
</dbReference>
<keyword evidence="6 12" id="KW-1133">Transmembrane helix</keyword>
<organism evidence="13 14">
    <name type="scientific">Leptonema illini DSM 21528</name>
    <dbReference type="NCBI Taxonomy" id="929563"/>
    <lineage>
        <taxon>Bacteria</taxon>
        <taxon>Pseudomonadati</taxon>
        <taxon>Spirochaetota</taxon>
        <taxon>Spirochaetia</taxon>
        <taxon>Leptospirales</taxon>
        <taxon>Leptospiraceae</taxon>
        <taxon>Leptonema</taxon>
    </lineage>
</organism>
<evidence type="ECO:0000256" key="9">
    <source>
        <dbReference type="ARBA" id="ARBA00023136"/>
    </source>
</evidence>
<evidence type="ECO:0000256" key="8">
    <source>
        <dbReference type="ARBA" id="ARBA00023065"/>
    </source>
</evidence>
<feature type="transmembrane region" description="Helical" evidence="12">
    <location>
        <begin position="430"/>
        <end position="450"/>
    </location>
</feature>
<evidence type="ECO:0000256" key="10">
    <source>
        <dbReference type="ARBA" id="ARBA00023201"/>
    </source>
</evidence>
<dbReference type="Gene3D" id="1.20.1730.10">
    <property type="entry name" value="Sodium/glucose cotransporter"/>
    <property type="match status" value="1"/>
</dbReference>
<keyword evidence="10" id="KW-0739">Sodium transport</keyword>
<accession>H2CIH5</accession>
<evidence type="ECO:0000256" key="12">
    <source>
        <dbReference type="SAM" id="Phobius"/>
    </source>
</evidence>
<comment type="similarity">
    <text evidence="2 11">Belongs to the sodium:solute symporter (SSF) (TC 2.A.21) family.</text>
</comment>
<dbReference type="GO" id="GO:0015293">
    <property type="term" value="F:symporter activity"/>
    <property type="evidence" value="ECO:0007669"/>
    <property type="project" value="TreeGrafter"/>
</dbReference>
<evidence type="ECO:0000256" key="6">
    <source>
        <dbReference type="ARBA" id="ARBA00022989"/>
    </source>
</evidence>
<reference evidence="13 14" key="1">
    <citation type="submission" date="2011-10" db="EMBL/GenBank/DDBJ databases">
        <title>The Improved High-Quality Draft genome of Leptonema illini DSM 21528.</title>
        <authorList>
            <consortium name="US DOE Joint Genome Institute (JGI-PGF)"/>
            <person name="Lucas S."/>
            <person name="Copeland A."/>
            <person name="Lapidus A."/>
            <person name="Glavina del Rio T."/>
            <person name="Dalin E."/>
            <person name="Tice H."/>
            <person name="Bruce D."/>
            <person name="Goodwin L."/>
            <person name="Pitluck S."/>
            <person name="Peters L."/>
            <person name="Mikhailova N."/>
            <person name="Held B."/>
            <person name="Kyrpides N."/>
            <person name="Mavromatis K."/>
            <person name="Ivanova N."/>
            <person name="Markowitz V."/>
            <person name="Cheng J.-F."/>
            <person name="Hugenholtz P."/>
            <person name="Woyke T."/>
            <person name="Wu D."/>
            <person name="Gronow S."/>
            <person name="Wellnitz S."/>
            <person name="Brambilla E.-M."/>
            <person name="Klenk H.-P."/>
            <person name="Eisen J.A."/>
        </authorList>
    </citation>
    <scope>NUCLEOTIDE SEQUENCE [LARGE SCALE GENOMIC DNA]</scope>
    <source>
        <strain evidence="13 14">DSM 21528</strain>
    </source>
</reference>
<feature type="transmembrane region" description="Helical" evidence="12">
    <location>
        <begin position="175"/>
        <end position="193"/>
    </location>
</feature>
<evidence type="ECO:0000256" key="7">
    <source>
        <dbReference type="ARBA" id="ARBA00023053"/>
    </source>
</evidence>
<evidence type="ECO:0000256" key="2">
    <source>
        <dbReference type="ARBA" id="ARBA00006434"/>
    </source>
</evidence>
<dbReference type="EMBL" id="JH597773">
    <property type="protein sequence ID" value="EHQ05968.1"/>
    <property type="molecule type" value="Genomic_DNA"/>
</dbReference>
<dbReference type="RefSeq" id="WP_002771047.1">
    <property type="nucleotide sequence ID" value="NZ_JH597773.1"/>
</dbReference>
<feature type="transmembrane region" description="Helical" evidence="12">
    <location>
        <begin position="408"/>
        <end position="424"/>
    </location>
</feature>
<dbReference type="HOGENOM" id="CLU_018808_11_4_12"/>
<evidence type="ECO:0000256" key="1">
    <source>
        <dbReference type="ARBA" id="ARBA00004651"/>
    </source>
</evidence>
<dbReference type="InterPro" id="IPR001734">
    <property type="entry name" value="Na/solute_symporter"/>
</dbReference>
<dbReference type="PANTHER" id="PTHR42985">
    <property type="entry name" value="SODIUM-COUPLED MONOCARBOXYLATE TRANSPORTER"/>
    <property type="match status" value="1"/>
</dbReference>
<sequence length="460" mass="49551">MNVLEFIPPILYLLFLVFVILRIRDREGTAESFYFASRGIGSRASIISIVATETSVATILIFPAVGYREDLAVLWLCAGYVVGRVIVAFFILGRIHSFQGVSLYGFLSSSRGTPVLSGVYLIAKYISGGVRFYMAAYAIDALIGGGVAIWILVVALITGLYSLTGGLKSVVLTDQIQGSILFLAGLWFCWRFFPADVRTLADIRFYVPATLAPVGSGSIFLFLGGLTITLGSHGADQDMLQRVFAVRDLSKARRSLILSGLAASIVILLFAFAGLLMKRSMLPLDATSPLVSYIGQADPLSKGLFLVLVLAASMSTLDSAMHATGAVIKDLSARLLAENRDSKADAVRRYSFYSLLLFVLSALLFIEIAKGSYQGDFLGLAMGSMNYVYGGLIGVLLTFVLERRPVRTAAIVAAMVVGMATTAFSEMNGLYWPLVTMLSASMATGASLTAQRLMRRRSAS</sequence>
<keyword evidence="4" id="KW-1003">Cell membrane</keyword>
<keyword evidence="14" id="KW-1185">Reference proteome</keyword>
<name>H2CIH5_9LEPT</name>
<feature type="transmembrane region" description="Helical" evidence="12">
    <location>
        <begin position="72"/>
        <end position="92"/>
    </location>
</feature>
<evidence type="ECO:0000313" key="13">
    <source>
        <dbReference type="EMBL" id="EHQ05968.1"/>
    </source>
</evidence>
<dbReference type="InterPro" id="IPR051163">
    <property type="entry name" value="Sodium:Solute_Symporter_SSF"/>
</dbReference>
<dbReference type="Pfam" id="PF00474">
    <property type="entry name" value="SSF"/>
    <property type="match status" value="1"/>
</dbReference>
<dbReference type="GO" id="GO:0005886">
    <property type="term" value="C:plasma membrane"/>
    <property type="evidence" value="ECO:0007669"/>
    <property type="project" value="UniProtKB-SubCell"/>
</dbReference>
<evidence type="ECO:0000256" key="11">
    <source>
        <dbReference type="RuleBase" id="RU362091"/>
    </source>
</evidence>
<dbReference type="STRING" id="183.GCA_002009735_02307"/>
<keyword evidence="7" id="KW-0915">Sodium</keyword>
<feature type="transmembrane region" description="Helical" evidence="12">
    <location>
        <begin position="44"/>
        <end position="66"/>
    </location>
</feature>
<evidence type="ECO:0000256" key="3">
    <source>
        <dbReference type="ARBA" id="ARBA00022448"/>
    </source>
</evidence>
<keyword evidence="8" id="KW-0406">Ion transport</keyword>
<dbReference type="PANTHER" id="PTHR42985:SF47">
    <property type="entry name" value="INTEGRAL MEMBRANE TRANSPORT PROTEIN"/>
    <property type="match status" value="1"/>
</dbReference>
<feature type="transmembrane region" description="Helical" evidence="12">
    <location>
        <begin position="381"/>
        <end position="401"/>
    </location>
</feature>
<dbReference type="AlphaFoldDB" id="H2CIH5"/>
<dbReference type="GO" id="GO:0006814">
    <property type="term" value="P:sodium ion transport"/>
    <property type="evidence" value="ECO:0007669"/>
    <property type="project" value="UniProtKB-KW"/>
</dbReference>
<feature type="transmembrane region" description="Helical" evidence="12">
    <location>
        <begin position="205"/>
        <end position="235"/>
    </location>
</feature>
<evidence type="ECO:0000256" key="4">
    <source>
        <dbReference type="ARBA" id="ARBA00022475"/>
    </source>
</evidence>
<feature type="transmembrane region" description="Helical" evidence="12">
    <location>
        <begin position="350"/>
        <end position="369"/>
    </location>
</feature>
<feature type="transmembrane region" description="Helical" evidence="12">
    <location>
        <begin position="6"/>
        <end position="23"/>
    </location>
</feature>
<evidence type="ECO:0000313" key="14">
    <source>
        <dbReference type="Proteomes" id="UP000005737"/>
    </source>
</evidence>
<gene>
    <name evidence="13" type="ORF">Lepil_1277</name>
</gene>
<protein>
    <submittedName>
        <fullName evidence="13">Na+/solute symporter</fullName>
    </submittedName>
</protein>
<keyword evidence="5 12" id="KW-0812">Transmembrane</keyword>
<dbReference type="PROSITE" id="PS50283">
    <property type="entry name" value="NA_SOLUT_SYMP_3"/>
    <property type="match status" value="1"/>
</dbReference>